<evidence type="ECO:0000313" key="1">
    <source>
        <dbReference type="EMBL" id="SEL03914.1"/>
    </source>
</evidence>
<sequence length="340" mass="39752">MVRYWIAGWLVLAATAVSADTVWLKNGDRLSGEVILLDGGTLVFRTPYAGRLQIEWADVETLSSSKELLVKEGVDASERSKELEAAGSGMVRVMNGEAPRTVPLASITQMMPPKPFVEDFLWEGNIDGSLDVKRKEDDSDKLRFKANNRLQHGRWRHRFNAETEYETKNSEKKEDNYTLEYSLDRFLTDQWFWTTGYKYQRDRFEELERQREIGTGPGYRFWDNELGRFELTAELNRLIYDQNLDDENGRRHERESIDTGSVNWDYKRLLWGSQFELTATGVIHFPFTQQVDYATRGDMGLRYRINDWARLSLLYEFDQVRGLEETYTEKRYLLGLGVGW</sequence>
<evidence type="ECO:0008006" key="3">
    <source>
        <dbReference type="Google" id="ProtNLM"/>
    </source>
</evidence>
<name>A0A1H7LYA3_9GAMM</name>
<dbReference type="Pfam" id="PF04338">
    <property type="entry name" value="DUF481"/>
    <property type="match status" value="1"/>
</dbReference>
<reference evidence="1 2" key="1">
    <citation type="submission" date="2016-10" db="EMBL/GenBank/DDBJ databases">
        <authorList>
            <person name="de Groot N.N."/>
        </authorList>
    </citation>
    <scope>NUCLEOTIDE SEQUENCE [LARGE SCALE GENOMIC DNA]</scope>
    <source>
        <strain evidence="1 2">JCM 19513</strain>
    </source>
</reference>
<dbReference type="STRING" id="1429083.GCA_001885685_01553"/>
<evidence type="ECO:0000313" key="2">
    <source>
        <dbReference type="Proteomes" id="UP000185766"/>
    </source>
</evidence>
<organism evidence="1 2">
    <name type="scientific">Atopomonas hussainii</name>
    <dbReference type="NCBI Taxonomy" id="1429083"/>
    <lineage>
        <taxon>Bacteria</taxon>
        <taxon>Pseudomonadati</taxon>
        <taxon>Pseudomonadota</taxon>
        <taxon>Gammaproteobacteria</taxon>
        <taxon>Pseudomonadales</taxon>
        <taxon>Pseudomonadaceae</taxon>
        <taxon>Atopomonas</taxon>
    </lineage>
</organism>
<accession>A0A1H7LYA3</accession>
<dbReference type="EMBL" id="FOAS01000007">
    <property type="protein sequence ID" value="SEL03914.1"/>
    <property type="molecule type" value="Genomic_DNA"/>
</dbReference>
<dbReference type="InterPro" id="IPR007433">
    <property type="entry name" value="DUF481"/>
</dbReference>
<dbReference type="Proteomes" id="UP000185766">
    <property type="component" value="Unassembled WGS sequence"/>
</dbReference>
<dbReference type="AlphaFoldDB" id="A0A1H7LYA3"/>
<keyword evidence="2" id="KW-1185">Reference proteome</keyword>
<dbReference type="RefSeq" id="WP_074867268.1">
    <property type="nucleotide sequence ID" value="NZ_FOAS01000007.1"/>
</dbReference>
<protein>
    <recommendedName>
        <fullName evidence="3">DUF481 domain-containing protein</fullName>
    </recommendedName>
</protein>
<gene>
    <name evidence="1" type="ORF">SAMN05216214_107160</name>
</gene>
<proteinExistence type="predicted"/>